<feature type="transmembrane region" description="Helical" evidence="5">
    <location>
        <begin position="12"/>
        <end position="29"/>
    </location>
</feature>
<dbReference type="InterPro" id="IPR051533">
    <property type="entry name" value="WaaL-like"/>
</dbReference>
<dbReference type="PANTHER" id="PTHR37422:SF21">
    <property type="entry name" value="EXOQ-LIKE PROTEIN"/>
    <property type="match status" value="1"/>
</dbReference>
<evidence type="ECO:0000256" key="4">
    <source>
        <dbReference type="ARBA" id="ARBA00023136"/>
    </source>
</evidence>
<feature type="transmembrane region" description="Helical" evidence="5">
    <location>
        <begin position="321"/>
        <end position="345"/>
    </location>
</feature>
<dbReference type="InterPro" id="IPR007016">
    <property type="entry name" value="O-antigen_ligase-rel_domated"/>
</dbReference>
<protein>
    <submittedName>
        <fullName evidence="7">O-antigen ligase family protein</fullName>
    </submittedName>
</protein>
<evidence type="ECO:0000313" key="7">
    <source>
        <dbReference type="EMBL" id="MFD2239244.1"/>
    </source>
</evidence>
<keyword evidence="2 5" id="KW-0812">Transmembrane</keyword>
<feature type="transmembrane region" description="Helical" evidence="5">
    <location>
        <begin position="227"/>
        <end position="247"/>
    </location>
</feature>
<feature type="transmembrane region" description="Helical" evidence="5">
    <location>
        <begin position="35"/>
        <end position="53"/>
    </location>
</feature>
<dbReference type="RefSeq" id="WP_209738313.1">
    <property type="nucleotide sequence ID" value="NZ_CP072611.1"/>
</dbReference>
<dbReference type="PANTHER" id="PTHR37422">
    <property type="entry name" value="TEICHURONIC ACID BIOSYNTHESIS PROTEIN TUAE"/>
    <property type="match status" value="1"/>
</dbReference>
<organism evidence="7 8">
    <name type="scientific">Aureimonas populi</name>
    <dbReference type="NCBI Taxonomy" id="1701758"/>
    <lineage>
        <taxon>Bacteria</taxon>
        <taxon>Pseudomonadati</taxon>
        <taxon>Pseudomonadota</taxon>
        <taxon>Alphaproteobacteria</taxon>
        <taxon>Hyphomicrobiales</taxon>
        <taxon>Aurantimonadaceae</taxon>
        <taxon>Aureimonas</taxon>
    </lineage>
</organism>
<dbReference type="Pfam" id="PF04932">
    <property type="entry name" value="Wzy_C"/>
    <property type="match status" value="1"/>
</dbReference>
<keyword evidence="7" id="KW-0436">Ligase</keyword>
<evidence type="ECO:0000256" key="2">
    <source>
        <dbReference type="ARBA" id="ARBA00022692"/>
    </source>
</evidence>
<keyword evidence="4 5" id="KW-0472">Membrane</keyword>
<dbReference type="GO" id="GO:0016874">
    <property type="term" value="F:ligase activity"/>
    <property type="evidence" value="ECO:0007669"/>
    <property type="project" value="UniProtKB-KW"/>
</dbReference>
<feature type="transmembrane region" description="Helical" evidence="5">
    <location>
        <begin position="357"/>
        <end position="374"/>
    </location>
</feature>
<evidence type="ECO:0000259" key="6">
    <source>
        <dbReference type="Pfam" id="PF04932"/>
    </source>
</evidence>
<feature type="transmembrane region" description="Helical" evidence="5">
    <location>
        <begin position="380"/>
        <end position="397"/>
    </location>
</feature>
<feature type="domain" description="O-antigen ligase-related" evidence="6">
    <location>
        <begin position="186"/>
        <end position="335"/>
    </location>
</feature>
<feature type="transmembrane region" description="Helical" evidence="5">
    <location>
        <begin position="65"/>
        <end position="83"/>
    </location>
</feature>
<evidence type="ECO:0000313" key="8">
    <source>
        <dbReference type="Proteomes" id="UP001597371"/>
    </source>
</evidence>
<reference evidence="8" key="1">
    <citation type="journal article" date="2019" name="Int. J. Syst. Evol. Microbiol.">
        <title>The Global Catalogue of Microorganisms (GCM) 10K type strain sequencing project: providing services to taxonomists for standard genome sequencing and annotation.</title>
        <authorList>
            <consortium name="The Broad Institute Genomics Platform"/>
            <consortium name="The Broad Institute Genome Sequencing Center for Infectious Disease"/>
            <person name="Wu L."/>
            <person name="Ma J."/>
        </authorList>
    </citation>
    <scope>NUCLEOTIDE SEQUENCE [LARGE SCALE GENOMIC DNA]</scope>
    <source>
        <strain evidence="8">ZS-35-S2</strain>
    </source>
</reference>
<feature type="transmembrane region" description="Helical" evidence="5">
    <location>
        <begin position="156"/>
        <end position="173"/>
    </location>
</feature>
<feature type="transmembrane region" description="Helical" evidence="5">
    <location>
        <begin position="201"/>
        <end position="220"/>
    </location>
</feature>
<keyword evidence="3 5" id="KW-1133">Transmembrane helix</keyword>
<keyword evidence="8" id="KW-1185">Reference proteome</keyword>
<sequence>MRIARSSLFDPTSNGLYAATAVALSLFVFAYSSRFGPVAILVYYGLWLPLIALDPRAIIGRARDLVVPGIFVLVLVSSTLWSAAPGVSLRGSVQFATHALCILVAARVVSLRSLTRGVLVGTAIVTVYSLIFGYSAYDAMDGSYTFVGAFGSKNQLGLYCSLGIFFAMLSVFVMREPLLIRAGSVLLAALFALVLDASRSATSSIALAVAIMVFLALIALLRFGPMFRMFVVVLLLPASALVALAAYRLGAVELILAAFGKDPTLTGRTYLWEIGLQSFYQMPLAGIGYLAYWVPGFPEAEMLWAEFFITARTGFHFHNTIIQALVDVGIVGTVPLVIIVLSTLYRSLKGSVSRRSTADACLFALMVMFTIRSFSEVDFFYQYSLGSFILLYSYIKLGSAGSARQPVEHRRPYAPAAPAPLGRLSPSSS</sequence>
<feature type="transmembrane region" description="Helical" evidence="5">
    <location>
        <begin position="178"/>
        <end position="195"/>
    </location>
</feature>
<dbReference type="EMBL" id="JBHUIJ010000028">
    <property type="protein sequence ID" value="MFD2239244.1"/>
    <property type="molecule type" value="Genomic_DNA"/>
</dbReference>
<comment type="caution">
    <text evidence="7">The sequence shown here is derived from an EMBL/GenBank/DDBJ whole genome shotgun (WGS) entry which is preliminary data.</text>
</comment>
<proteinExistence type="predicted"/>
<evidence type="ECO:0000256" key="1">
    <source>
        <dbReference type="ARBA" id="ARBA00004141"/>
    </source>
</evidence>
<comment type="subcellular location">
    <subcellularLocation>
        <location evidence="1">Membrane</location>
        <topology evidence="1">Multi-pass membrane protein</topology>
    </subcellularLocation>
</comment>
<accession>A0ABW5CQ55</accession>
<name>A0ABW5CQ55_9HYPH</name>
<gene>
    <name evidence="7" type="ORF">ACFSKQ_17480</name>
</gene>
<evidence type="ECO:0000256" key="3">
    <source>
        <dbReference type="ARBA" id="ARBA00022989"/>
    </source>
</evidence>
<evidence type="ECO:0000256" key="5">
    <source>
        <dbReference type="SAM" id="Phobius"/>
    </source>
</evidence>
<feature type="transmembrane region" description="Helical" evidence="5">
    <location>
        <begin position="118"/>
        <end position="136"/>
    </location>
</feature>
<feature type="transmembrane region" description="Helical" evidence="5">
    <location>
        <begin position="95"/>
        <end position="111"/>
    </location>
</feature>
<dbReference type="Proteomes" id="UP001597371">
    <property type="component" value="Unassembled WGS sequence"/>
</dbReference>